<reference evidence="4 5" key="1">
    <citation type="journal article" date="2017" name="Genome Biol. Evol.">
        <title>Phytophthora megakarya and P. palmivora, closely related causal agents of cacao black pod rot, underwent increases in genome sizes and gene numbers by different mechanisms.</title>
        <authorList>
            <person name="Ali S.S."/>
            <person name="Shao J."/>
            <person name="Lary D.J."/>
            <person name="Kronmiller B."/>
            <person name="Shen D."/>
            <person name="Strem M.D."/>
            <person name="Amoako-Attah I."/>
            <person name="Akrofi A.Y."/>
            <person name="Begoude B.A."/>
            <person name="Ten Hoopen G.M."/>
            <person name="Coulibaly K."/>
            <person name="Kebe B.I."/>
            <person name="Melnick R.L."/>
            <person name="Guiltinan M.J."/>
            <person name="Tyler B.M."/>
            <person name="Meinhardt L.W."/>
            <person name="Bailey B.A."/>
        </authorList>
    </citation>
    <scope>NUCLEOTIDE SEQUENCE [LARGE SCALE GENOMIC DNA]</scope>
    <source>
        <strain evidence="5">sbr112.9</strain>
    </source>
</reference>
<evidence type="ECO:0000259" key="3">
    <source>
        <dbReference type="PROSITE" id="PS50026"/>
    </source>
</evidence>
<dbReference type="InterPro" id="IPR000742">
    <property type="entry name" value="EGF"/>
</dbReference>
<dbReference type="SMART" id="SM00181">
    <property type="entry name" value="EGF"/>
    <property type="match status" value="2"/>
</dbReference>
<evidence type="ECO:0000313" key="5">
    <source>
        <dbReference type="Proteomes" id="UP000237271"/>
    </source>
</evidence>
<comment type="caution">
    <text evidence="4">The sequence shown here is derived from an EMBL/GenBank/DDBJ whole genome shotgun (WGS) entry which is preliminary data.</text>
</comment>
<sequence>MLCPLNIDSKNTSQCSGNGVCDTDSGTCSCRTGYTGDACECVLGCTTSSCGVNGKCSCESGACTCSTGFSGVDCSVTHDPDMALLTDDGISVTVGSKAYKFFKFAIDSSSYDITFIVDYPSGSPKTNDVDLYGSFDEMYPTALTSSSIRFDSTNDAGVRDEINLCGTLGVFPRGLTSSRKCTKATESYTQAAPGYFYLSLLGFSAGNSIVNLRRLTNVVELHALAMVAVGETYQEYALAIATGVAKIAVCQNVARTVRT</sequence>
<dbReference type="AlphaFoldDB" id="A0A2P4YPX3"/>
<evidence type="ECO:0000256" key="1">
    <source>
        <dbReference type="ARBA" id="ARBA00023157"/>
    </source>
</evidence>
<feature type="domain" description="EGF-like" evidence="3">
    <location>
        <begin position="6"/>
        <end position="40"/>
    </location>
</feature>
<keyword evidence="2" id="KW-0245">EGF-like domain</keyword>
<proteinExistence type="predicted"/>
<dbReference type="InterPro" id="IPR013111">
    <property type="entry name" value="EGF_extracell"/>
</dbReference>
<dbReference type="Proteomes" id="UP000237271">
    <property type="component" value="Unassembled WGS sequence"/>
</dbReference>
<dbReference type="PROSITE" id="PS00022">
    <property type="entry name" value="EGF_1"/>
    <property type="match status" value="1"/>
</dbReference>
<dbReference type="InterPro" id="IPR052108">
    <property type="entry name" value="MEGF/SIB"/>
</dbReference>
<dbReference type="Gene3D" id="2.10.25.10">
    <property type="entry name" value="Laminin"/>
    <property type="match status" value="1"/>
</dbReference>
<dbReference type="InterPro" id="IPR002049">
    <property type="entry name" value="LE_dom"/>
</dbReference>
<dbReference type="EMBL" id="NCKW01000933">
    <property type="protein sequence ID" value="POM79863.1"/>
    <property type="molecule type" value="Genomic_DNA"/>
</dbReference>
<keyword evidence="1 2" id="KW-1015">Disulfide bond</keyword>
<keyword evidence="5" id="KW-1185">Reference proteome</keyword>
<evidence type="ECO:0000313" key="4">
    <source>
        <dbReference type="EMBL" id="POM79863.1"/>
    </source>
</evidence>
<organism evidence="4 5">
    <name type="scientific">Phytophthora palmivora</name>
    <dbReference type="NCBI Taxonomy" id="4796"/>
    <lineage>
        <taxon>Eukaryota</taxon>
        <taxon>Sar</taxon>
        <taxon>Stramenopiles</taxon>
        <taxon>Oomycota</taxon>
        <taxon>Peronosporomycetes</taxon>
        <taxon>Peronosporales</taxon>
        <taxon>Peronosporaceae</taxon>
        <taxon>Phytophthora</taxon>
    </lineage>
</organism>
<dbReference type="PANTHER" id="PTHR24035">
    <property type="entry name" value="MULTIPLE EPIDERMAL GROWTH FACTOR-LIKE DOMAINS PROTEIN"/>
    <property type="match status" value="1"/>
</dbReference>
<evidence type="ECO:0000256" key="2">
    <source>
        <dbReference type="PROSITE-ProRule" id="PRU00076"/>
    </source>
</evidence>
<protein>
    <submittedName>
        <fullName evidence="4">Leishmanolysin-like peptidase</fullName>
    </submittedName>
</protein>
<gene>
    <name evidence="4" type="ORF">PHPALM_2369</name>
</gene>
<dbReference type="PANTHER" id="PTHR24035:SF109">
    <property type="entry name" value="PROTEIN DRAPER"/>
    <property type="match status" value="1"/>
</dbReference>
<dbReference type="CDD" id="cd00055">
    <property type="entry name" value="EGF_Lam"/>
    <property type="match status" value="1"/>
</dbReference>
<dbReference type="PROSITE" id="PS50026">
    <property type="entry name" value="EGF_3"/>
    <property type="match status" value="1"/>
</dbReference>
<feature type="disulfide bond" evidence="2">
    <location>
        <begin position="30"/>
        <end position="39"/>
    </location>
</feature>
<name>A0A2P4YPX3_9STRA</name>
<dbReference type="Pfam" id="PF07974">
    <property type="entry name" value="EGF_2"/>
    <property type="match status" value="1"/>
</dbReference>
<accession>A0A2P4YPX3</accession>
<comment type="caution">
    <text evidence="2">Lacks conserved residue(s) required for the propagation of feature annotation.</text>
</comment>
<dbReference type="OrthoDB" id="527990at2759"/>